<evidence type="ECO:0000256" key="5">
    <source>
        <dbReference type="RuleBase" id="RU003690"/>
    </source>
</evidence>
<dbReference type="AlphaFoldDB" id="A0A1B8RME4"/>
<dbReference type="InterPro" id="IPR017853">
    <property type="entry name" value="GH"/>
</dbReference>
<comment type="similarity">
    <text evidence="1 5">Belongs to the glycosyl hydrolase 1 family.</text>
</comment>
<feature type="active site" description="Nucleophile" evidence="4">
    <location>
        <position position="371"/>
    </location>
</feature>
<dbReference type="InterPro" id="IPR018120">
    <property type="entry name" value="Glyco_hydro_1_AS"/>
</dbReference>
<dbReference type="GO" id="GO:0005829">
    <property type="term" value="C:cytosol"/>
    <property type="evidence" value="ECO:0007669"/>
    <property type="project" value="TreeGrafter"/>
</dbReference>
<keyword evidence="2" id="KW-0378">Hydrolase</keyword>
<evidence type="ECO:0000256" key="3">
    <source>
        <dbReference type="ARBA" id="ARBA00023295"/>
    </source>
</evidence>
<dbReference type="RefSeq" id="WP_065254651.1">
    <property type="nucleotide sequence ID" value="NZ_MAPZ01000025.1"/>
</dbReference>
<proteinExistence type="inferred from homology"/>
<dbReference type="PROSITE" id="PS00572">
    <property type="entry name" value="GLYCOSYL_HYDROL_F1_1"/>
    <property type="match status" value="1"/>
</dbReference>
<dbReference type="PANTHER" id="PTHR10353">
    <property type="entry name" value="GLYCOSYL HYDROLASE"/>
    <property type="match status" value="1"/>
</dbReference>
<dbReference type="OrthoDB" id="2339329at2"/>
<dbReference type="PANTHER" id="PTHR10353:SF139">
    <property type="entry name" value="6-PHOSPHO-BETA-GLUCOSIDASE GMUD"/>
    <property type="match status" value="1"/>
</dbReference>
<gene>
    <name evidence="6" type="ORF">CP373A1_12575</name>
</gene>
<evidence type="ECO:0000256" key="2">
    <source>
        <dbReference type="ARBA" id="ARBA00022801"/>
    </source>
</evidence>
<evidence type="ECO:0000313" key="7">
    <source>
        <dbReference type="Proteomes" id="UP000092714"/>
    </source>
</evidence>
<dbReference type="Proteomes" id="UP000092714">
    <property type="component" value="Unassembled WGS sequence"/>
</dbReference>
<organism evidence="6 7">
    <name type="scientific">Clostridium paraputrificum</name>
    <dbReference type="NCBI Taxonomy" id="29363"/>
    <lineage>
        <taxon>Bacteria</taxon>
        <taxon>Bacillati</taxon>
        <taxon>Bacillota</taxon>
        <taxon>Clostridia</taxon>
        <taxon>Eubacteriales</taxon>
        <taxon>Clostridiaceae</taxon>
        <taxon>Clostridium</taxon>
    </lineage>
</organism>
<sequence length="469" mass="55384">MNYKFNEGFYWGTAISALQTEGTHEGDGKSDTTFDVWFKKEPERFFGGEGNKVAVDFYHMYDEDIKMMKKMNHNSFRFSIAWSRLIPNGDGIVNEKAVKYYNDLINKLLDNGIEPFVCLFHFDMPWIMQEKGGWESLDVVDKYKEYAEIAFRLFGHRVKKWFTHNEPIVPIEGSYIYGFHYPIIKDLKRGVKATYYTILSSAKAVEVFKRLRKDGVLRSDSTIGTILSMSPVYPRDYNNKEDVKASEICKLFFTNSFLEPMVKGEFNRELVELLKKYNLLEEFYTQEELELIKNNTIETLGFNYYFPRRVKAKEHISGGKVESPEYFFEHYEMPNRIFNKDRGWEIYPEGIYDILIMLRDEYDNIPVYISENGIGRYKGDIEDMDDAGFIHDDARIEFVKEHLKWIWRAQNEGSNVFGYHMWSLMDNWSMSNAFKNKYGFVHVDRENGLKRSLKKSGYWYGDVSKNNGF</sequence>
<dbReference type="Pfam" id="PF00232">
    <property type="entry name" value="Glyco_hydro_1"/>
    <property type="match status" value="1"/>
</dbReference>
<dbReference type="EMBL" id="MAPZ01000025">
    <property type="protein sequence ID" value="OBY09931.1"/>
    <property type="molecule type" value="Genomic_DNA"/>
</dbReference>
<dbReference type="FunFam" id="3.20.20.80:FF:000004">
    <property type="entry name" value="Beta-glucosidase 6-phospho-beta-glucosidase"/>
    <property type="match status" value="1"/>
</dbReference>
<protein>
    <submittedName>
        <fullName evidence="6">6-phospho-beta-glucosidase</fullName>
    </submittedName>
</protein>
<dbReference type="InterPro" id="IPR001360">
    <property type="entry name" value="Glyco_hydro_1"/>
</dbReference>
<evidence type="ECO:0000313" key="6">
    <source>
        <dbReference type="EMBL" id="OBY09931.1"/>
    </source>
</evidence>
<evidence type="ECO:0000256" key="1">
    <source>
        <dbReference type="ARBA" id="ARBA00010838"/>
    </source>
</evidence>
<dbReference type="eggNOG" id="COG2723">
    <property type="taxonomic scope" value="Bacteria"/>
</dbReference>
<dbReference type="SUPFAM" id="SSF51445">
    <property type="entry name" value="(Trans)glycosidases"/>
    <property type="match status" value="1"/>
</dbReference>
<name>A0A1B8RME4_9CLOT</name>
<keyword evidence="3" id="KW-0326">Glycosidase</keyword>
<dbReference type="GO" id="GO:0008422">
    <property type="term" value="F:beta-glucosidase activity"/>
    <property type="evidence" value="ECO:0007669"/>
    <property type="project" value="TreeGrafter"/>
</dbReference>
<dbReference type="Gene3D" id="3.20.20.80">
    <property type="entry name" value="Glycosidases"/>
    <property type="match status" value="1"/>
</dbReference>
<accession>A0A1B8RME4</accession>
<reference evidence="6 7" key="1">
    <citation type="submission" date="2016-06" db="EMBL/GenBank/DDBJ databases">
        <authorList>
            <person name="Kjaerup R.B."/>
            <person name="Dalgaard T.S."/>
            <person name="Juul-Madsen H.R."/>
        </authorList>
    </citation>
    <scope>NUCLEOTIDE SEQUENCE [LARGE SCALE GENOMIC DNA]</scope>
    <source>
        <strain evidence="6 7">373-A1</strain>
    </source>
</reference>
<dbReference type="PRINTS" id="PR00131">
    <property type="entry name" value="GLHYDRLASE1"/>
</dbReference>
<dbReference type="GO" id="GO:0016052">
    <property type="term" value="P:carbohydrate catabolic process"/>
    <property type="evidence" value="ECO:0007669"/>
    <property type="project" value="TreeGrafter"/>
</dbReference>
<evidence type="ECO:0000256" key="4">
    <source>
        <dbReference type="PROSITE-ProRule" id="PRU10055"/>
    </source>
</evidence>
<keyword evidence="7" id="KW-1185">Reference proteome</keyword>
<comment type="caution">
    <text evidence="6">The sequence shown here is derived from an EMBL/GenBank/DDBJ whole genome shotgun (WGS) entry which is preliminary data.</text>
</comment>